<dbReference type="Pfam" id="PF07478">
    <property type="entry name" value="Dala_Dala_lig_C"/>
    <property type="match status" value="1"/>
</dbReference>
<dbReference type="InterPro" id="IPR011127">
    <property type="entry name" value="Dala_Dala_lig_N"/>
</dbReference>
<organism evidence="13 14">
    <name type="scientific">Parafannyhessea umbonata</name>
    <dbReference type="NCBI Taxonomy" id="604330"/>
    <lineage>
        <taxon>Bacteria</taxon>
        <taxon>Bacillati</taxon>
        <taxon>Actinomycetota</taxon>
        <taxon>Coriobacteriia</taxon>
        <taxon>Coriobacteriales</taxon>
        <taxon>Atopobiaceae</taxon>
        <taxon>Parafannyhessea</taxon>
    </lineage>
</organism>
<dbReference type="GO" id="GO:0016874">
    <property type="term" value="F:ligase activity"/>
    <property type="evidence" value="ECO:0007669"/>
    <property type="project" value="UniProtKB-KW"/>
</dbReference>
<evidence type="ECO:0000313" key="14">
    <source>
        <dbReference type="Proteomes" id="UP000199135"/>
    </source>
</evidence>
<feature type="domain" description="ATP-grasp" evidence="12">
    <location>
        <begin position="109"/>
        <end position="312"/>
    </location>
</feature>
<sequence>MEKTDVTQCSVAVLAGGWSDEREISLASASACSRALQEAGFSRVDILDVAEKDFVSKLVAGDYDVCFVAMHGRYGEDGSIQGLLEIMHIPYTFSGVLASAVGTEKEVAKMIYRSAGIPVPEGVDIPGDQEVSDEQANELVQKLGLPLFVKPAANGSSYGVSRVTAADQIADAVKKAGAEGDRVLVESCIEGTEISVPVIGNDAPRALPIIEVVTGADFYDSTVKYEPSELHHVIPARLPEESYKRAQGLAVAAHKALGCRGASRSDFIVKADGTPVILETNTIPGMTESSLLPDSARRDGIEFPQLCKMFVEWALEAYAERSAE</sequence>
<dbReference type="InterPro" id="IPR005905">
    <property type="entry name" value="D_ala_D_ala"/>
</dbReference>
<dbReference type="InterPro" id="IPR016185">
    <property type="entry name" value="PreATP-grasp_dom_sf"/>
</dbReference>
<dbReference type="PROSITE" id="PS50975">
    <property type="entry name" value="ATP_GRASP"/>
    <property type="match status" value="1"/>
</dbReference>
<evidence type="ECO:0000256" key="6">
    <source>
        <dbReference type="ARBA" id="ARBA00022840"/>
    </source>
</evidence>
<dbReference type="NCBIfam" id="TIGR01205">
    <property type="entry name" value="D_ala_D_alaTIGR"/>
    <property type="match status" value="1"/>
</dbReference>
<dbReference type="InterPro" id="IPR011761">
    <property type="entry name" value="ATP-grasp"/>
</dbReference>
<protein>
    <recommendedName>
        <fullName evidence="10">D-alanine--D-alanine ligase</fullName>
        <ecNumber evidence="10">6.3.2.4</ecNumber>
    </recommendedName>
    <alternativeName>
        <fullName evidence="10">D-Ala-D-Ala ligase</fullName>
    </alternativeName>
    <alternativeName>
        <fullName evidence="10">D-alanylalanine synthetase</fullName>
    </alternativeName>
</protein>
<dbReference type="EMBL" id="FNWT01000003">
    <property type="protein sequence ID" value="SEH47821.1"/>
    <property type="molecule type" value="Genomic_DNA"/>
</dbReference>
<dbReference type="NCBIfam" id="NF002378">
    <property type="entry name" value="PRK01372.1"/>
    <property type="match status" value="1"/>
</dbReference>
<dbReference type="Pfam" id="PF01820">
    <property type="entry name" value="Dala_Dala_lig_N"/>
    <property type="match status" value="1"/>
</dbReference>
<keyword evidence="7 10" id="KW-0133">Cell shape</keyword>
<dbReference type="PANTHER" id="PTHR23132">
    <property type="entry name" value="D-ALANINE--D-ALANINE LIGASE"/>
    <property type="match status" value="1"/>
</dbReference>
<evidence type="ECO:0000256" key="5">
    <source>
        <dbReference type="ARBA" id="ARBA00022741"/>
    </source>
</evidence>
<dbReference type="HAMAP" id="MF_00047">
    <property type="entry name" value="Dala_Dala_lig"/>
    <property type="match status" value="1"/>
</dbReference>
<keyword evidence="5 11" id="KW-0547">Nucleotide-binding</keyword>
<keyword evidence="8 10" id="KW-0573">Peptidoglycan synthesis</keyword>
<evidence type="ECO:0000256" key="1">
    <source>
        <dbReference type="ARBA" id="ARBA00004496"/>
    </source>
</evidence>
<evidence type="ECO:0000259" key="12">
    <source>
        <dbReference type="PROSITE" id="PS50975"/>
    </source>
</evidence>
<evidence type="ECO:0000313" key="13">
    <source>
        <dbReference type="EMBL" id="SEH47821.1"/>
    </source>
</evidence>
<dbReference type="Gene3D" id="3.30.1490.20">
    <property type="entry name" value="ATP-grasp fold, A domain"/>
    <property type="match status" value="1"/>
</dbReference>
<gene>
    <name evidence="10" type="primary">ddl</name>
    <name evidence="13" type="ORF">SAMN05216447_10385</name>
</gene>
<evidence type="ECO:0000256" key="2">
    <source>
        <dbReference type="ARBA" id="ARBA00010871"/>
    </source>
</evidence>
<dbReference type="EC" id="6.3.2.4" evidence="10"/>
<evidence type="ECO:0000256" key="4">
    <source>
        <dbReference type="ARBA" id="ARBA00022598"/>
    </source>
</evidence>
<comment type="subcellular location">
    <subcellularLocation>
        <location evidence="1 10">Cytoplasm</location>
    </subcellularLocation>
</comment>
<comment type="similarity">
    <text evidence="2 10">Belongs to the D-alanine--D-alanine ligase family.</text>
</comment>
<evidence type="ECO:0000256" key="7">
    <source>
        <dbReference type="ARBA" id="ARBA00022960"/>
    </source>
</evidence>
<dbReference type="PROSITE" id="PS00843">
    <property type="entry name" value="DALA_DALA_LIGASE_1"/>
    <property type="match status" value="1"/>
</dbReference>
<accession>A0A1H6IG13</accession>
<comment type="caution">
    <text evidence="13">The sequence shown here is derived from an EMBL/GenBank/DDBJ whole genome shotgun (WGS) entry which is preliminary data.</text>
</comment>
<evidence type="ECO:0000256" key="11">
    <source>
        <dbReference type="PROSITE-ProRule" id="PRU00409"/>
    </source>
</evidence>
<comment type="catalytic activity">
    <reaction evidence="10">
        <text>2 D-alanine + ATP = D-alanyl-D-alanine + ADP + phosphate + H(+)</text>
        <dbReference type="Rhea" id="RHEA:11224"/>
        <dbReference type="ChEBI" id="CHEBI:15378"/>
        <dbReference type="ChEBI" id="CHEBI:30616"/>
        <dbReference type="ChEBI" id="CHEBI:43474"/>
        <dbReference type="ChEBI" id="CHEBI:57416"/>
        <dbReference type="ChEBI" id="CHEBI:57822"/>
        <dbReference type="ChEBI" id="CHEBI:456216"/>
        <dbReference type="EC" id="6.3.2.4"/>
    </reaction>
</comment>
<dbReference type="InterPro" id="IPR000291">
    <property type="entry name" value="D-Ala_lig_Van_CS"/>
</dbReference>
<dbReference type="PANTHER" id="PTHR23132:SF23">
    <property type="entry name" value="D-ALANINE--D-ALANINE LIGASE B"/>
    <property type="match status" value="1"/>
</dbReference>
<dbReference type="Proteomes" id="UP000199135">
    <property type="component" value="Unassembled WGS sequence"/>
</dbReference>
<proteinExistence type="inferred from homology"/>
<name>A0A1H6IG13_9ACTN</name>
<reference evidence="13 14" key="1">
    <citation type="submission" date="2016-10" db="EMBL/GenBank/DDBJ databases">
        <authorList>
            <person name="Varghese N."/>
            <person name="Submissions S."/>
        </authorList>
    </citation>
    <scope>NUCLEOTIDE SEQUENCE [LARGE SCALE GENOMIC DNA]</scope>
    <source>
        <strain evidence="13 14">WCP15</strain>
    </source>
</reference>
<evidence type="ECO:0000256" key="9">
    <source>
        <dbReference type="ARBA" id="ARBA00023316"/>
    </source>
</evidence>
<dbReference type="InterPro" id="IPR011095">
    <property type="entry name" value="Dala_Dala_lig_C"/>
</dbReference>
<dbReference type="SUPFAM" id="SSF56059">
    <property type="entry name" value="Glutathione synthetase ATP-binding domain-like"/>
    <property type="match status" value="1"/>
</dbReference>
<evidence type="ECO:0000256" key="10">
    <source>
        <dbReference type="HAMAP-Rule" id="MF_00047"/>
    </source>
</evidence>
<dbReference type="SUPFAM" id="SSF52440">
    <property type="entry name" value="PreATP-grasp domain"/>
    <property type="match status" value="1"/>
</dbReference>
<dbReference type="InterPro" id="IPR013815">
    <property type="entry name" value="ATP_grasp_subdomain_1"/>
</dbReference>
<dbReference type="RefSeq" id="WP_078687323.1">
    <property type="nucleotide sequence ID" value="NZ_FNWT01000003.1"/>
</dbReference>
<comment type="function">
    <text evidence="10">Cell wall formation.</text>
</comment>
<evidence type="ECO:0000256" key="3">
    <source>
        <dbReference type="ARBA" id="ARBA00022490"/>
    </source>
</evidence>
<dbReference type="PROSITE" id="PS00844">
    <property type="entry name" value="DALA_DALA_LIGASE_2"/>
    <property type="match status" value="1"/>
</dbReference>
<dbReference type="Gene3D" id="3.30.470.20">
    <property type="entry name" value="ATP-grasp fold, B domain"/>
    <property type="match status" value="1"/>
</dbReference>
<keyword evidence="9 10" id="KW-0961">Cell wall biogenesis/degradation</keyword>
<dbReference type="Gene3D" id="3.40.50.20">
    <property type="match status" value="1"/>
</dbReference>
<comment type="pathway">
    <text evidence="10">Cell wall biogenesis; peptidoglycan biosynthesis.</text>
</comment>
<keyword evidence="4 10" id="KW-0436">Ligase</keyword>
<keyword evidence="3 10" id="KW-0963">Cytoplasm</keyword>
<dbReference type="PIRSF" id="PIRSF039102">
    <property type="entry name" value="Ddl/VanB"/>
    <property type="match status" value="1"/>
</dbReference>
<evidence type="ECO:0000256" key="8">
    <source>
        <dbReference type="ARBA" id="ARBA00022984"/>
    </source>
</evidence>
<keyword evidence="6 11" id="KW-0067">ATP-binding</keyword>
<keyword evidence="14" id="KW-1185">Reference proteome</keyword>